<feature type="domain" description="AMP-dependent synthetase/ligase" evidence="3">
    <location>
        <begin position="33"/>
        <end position="407"/>
    </location>
</feature>
<proteinExistence type="inferred from homology"/>
<dbReference type="NCBIfam" id="TIGR03208">
    <property type="entry name" value="cyc_hxne_CoA_lg"/>
    <property type="match status" value="1"/>
</dbReference>
<dbReference type="OrthoDB" id="9766486at2"/>
<dbReference type="InterPro" id="IPR042099">
    <property type="entry name" value="ANL_N_sf"/>
</dbReference>
<dbReference type="Pfam" id="PF13193">
    <property type="entry name" value="AMP-binding_C"/>
    <property type="match status" value="1"/>
</dbReference>
<evidence type="ECO:0000259" key="4">
    <source>
        <dbReference type="Pfam" id="PF13193"/>
    </source>
</evidence>
<dbReference type="Gene3D" id="3.40.50.12780">
    <property type="entry name" value="N-terminal domain of ligase-like"/>
    <property type="match status" value="1"/>
</dbReference>
<feature type="domain" description="AMP-binding enzyme C-terminal" evidence="4">
    <location>
        <begin position="456"/>
        <end position="532"/>
    </location>
</feature>
<dbReference type="InterPro" id="IPR017621">
    <property type="entry name" value="Cyclohxane-COOH-CoA_Ligase"/>
</dbReference>
<evidence type="ECO:0000313" key="6">
    <source>
        <dbReference type="Proteomes" id="UP000003856"/>
    </source>
</evidence>
<keyword evidence="2 5" id="KW-0436">Ligase</keyword>
<dbReference type="EMBL" id="ACQT01000171">
    <property type="protein sequence ID" value="EER59030.1"/>
    <property type="molecule type" value="Genomic_DNA"/>
</dbReference>
<sequence>MEFDAVLLPPRRARMVAQGHWHDRTINDALDACVAACPDKAALTAVQIEAGTTTRFTYRELARMADRIAVGLARLGVGRGDIVACQLPNWWQFTLTYLACSRIGAVMNPLMHIFRERELSFMLQHGEAKVVIAPQIFRGFDFEKMITGLQPSLPHLKHVVVVGGSGANSFDALLSGPAWEQQPDAQAILTAHRPSPDDVTQLIYTSGTTGEPKGVMHSANTVMSNIIPYAERLHLGAEDVVLMASPMAHQTGFMYGLIMPILLQASAVLQDIWEPAKAVALINAEKASFTMASTPFLTDLARTVAETGVAVPSLRTFLCAGAPIPGPLVEQARKALGAKIVSAWGMTENGAVTLTRLDDDDERSFNTDGCPLPGVEIKVVDVDGQPLPPGQPGKLLLRACSNFGGYLHRPHLNATDADDWFDTGDLARIDERGYLRITGRSKDVIIRGGENIPVVEVESLLYRHPAIALAAVVAYPDERLGERACAVVVPKPGQTVDLPGLVQFLKEQRIAVQYIPERLIVRDAMPSTPSGKIQKFKLREML</sequence>
<dbReference type="InterPro" id="IPR000873">
    <property type="entry name" value="AMP-dep_synth/lig_dom"/>
</dbReference>
<evidence type="ECO:0000256" key="2">
    <source>
        <dbReference type="ARBA" id="ARBA00022598"/>
    </source>
</evidence>
<dbReference type="PANTHER" id="PTHR43201">
    <property type="entry name" value="ACYL-COA SYNTHETASE"/>
    <property type="match status" value="1"/>
</dbReference>
<dbReference type="InterPro" id="IPR045851">
    <property type="entry name" value="AMP-bd_C_sf"/>
</dbReference>
<protein>
    <submittedName>
        <fullName evidence="5">Cyclohexanecarboxylate-CoA ligase</fullName>
    </submittedName>
</protein>
<feature type="non-terminal residue" evidence="5">
    <location>
        <position position="542"/>
    </location>
</feature>
<evidence type="ECO:0000313" key="5">
    <source>
        <dbReference type="EMBL" id="EER59030.1"/>
    </source>
</evidence>
<accession>C5T924</accession>
<dbReference type="InterPro" id="IPR025110">
    <property type="entry name" value="AMP-bd_C"/>
</dbReference>
<dbReference type="Pfam" id="PF00501">
    <property type="entry name" value="AMP-binding"/>
    <property type="match status" value="1"/>
</dbReference>
<dbReference type="PROSITE" id="PS00455">
    <property type="entry name" value="AMP_BINDING"/>
    <property type="match status" value="1"/>
</dbReference>
<keyword evidence="6" id="KW-1185">Reference proteome</keyword>
<dbReference type="GO" id="GO:0006631">
    <property type="term" value="P:fatty acid metabolic process"/>
    <property type="evidence" value="ECO:0007669"/>
    <property type="project" value="TreeGrafter"/>
</dbReference>
<dbReference type="PANTHER" id="PTHR43201:SF5">
    <property type="entry name" value="MEDIUM-CHAIN ACYL-COA LIGASE ACSF2, MITOCHONDRIAL"/>
    <property type="match status" value="1"/>
</dbReference>
<dbReference type="AlphaFoldDB" id="C5T924"/>
<comment type="similarity">
    <text evidence="1">Belongs to the ATP-dependent AMP-binding enzyme family.</text>
</comment>
<organism evidence="5 6">
    <name type="scientific">Acidovorax delafieldii 2AN</name>
    <dbReference type="NCBI Taxonomy" id="573060"/>
    <lineage>
        <taxon>Bacteria</taxon>
        <taxon>Pseudomonadati</taxon>
        <taxon>Pseudomonadota</taxon>
        <taxon>Betaproteobacteria</taxon>
        <taxon>Burkholderiales</taxon>
        <taxon>Comamonadaceae</taxon>
        <taxon>Acidovorax</taxon>
    </lineage>
</organism>
<dbReference type="GO" id="GO:0031956">
    <property type="term" value="F:medium-chain fatty acid-CoA ligase activity"/>
    <property type="evidence" value="ECO:0007669"/>
    <property type="project" value="TreeGrafter"/>
</dbReference>
<dbReference type="Proteomes" id="UP000003856">
    <property type="component" value="Unassembled WGS sequence"/>
</dbReference>
<evidence type="ECO:0000259" key="3">
    <source>
        <dbReference type="Pfam" id="PF00501"/>
    </source>
</evidence>
<reference evidence="5 6" key="1">
    <citation type="submission" date="2009-05" db="EMBL/GenBank/DDBJ databases">
        <title>The draft genome of Acidovorax delafieldii 2AN.</title>
        <authorList>
            <consortium name="US DOE Joint Genome Institute (JGI-PGF)"/>
            <person name="Lucas S."/>
            <person name="Copeland A."/>
            <person name="Lapidus A."/>
            <person name="Glavina del Rio T."/>
            <person name="Tice H."/>
            <person name="Bruce D."/>
            <person name="Goodwin L."/>
            <person name="Pitluck S."/>
            <person name="Larimer F."/>
            <person name="Land M.L."/>
            <person name="Hauser L."/>
            <person name="Shelobolina E.S."/>
            <person name="Picardal F."/>
            <person name="Roden E."/>
            <person name="Emerson D."/>
        </authorList>
    </citation>
    <scope>NUCLEOTIDE SEQUENCE [LARGE SCALE GENOMIC DNA]</scope>
    <source>
        <strain evidence="5 6">2AN</strain>
    </source>
</reference>
<dbReference type="Gene3D" id="3.30.300.30">
    <property type="match status" value="1"/>
</dbReference>
<dbReference type="RefSeq" id="WP_005798924.1">
    <property type="nucleotide sequence ID" value="NZ_ACQT01000171.1"/>
</dbReference>
<dbReference type="InterPro" id="IPR020845">
    <property type="entry name" value="AMP-binding_CS"/>
</dbReference>
<comment type="caution">
    <text evidence="5">The sequence shown here is derived from an EMBL/GenBank/DDBJ whole genome shotgun (WGS) entry which is preliminary data.</text>
</comment>
<name>C5T924_ACIDE</name>
<gene>
    <name evidence="5" type="ORF">AcdelDRAFT_3404</name>
</gene>
<evidence type="ECO:0000256" key="1">
    <source>
        <dbReference type="ARBA" id="ARBA00006432"/>
    </source>
</evidence>
<dbReference type="SUPFAM" id="SSF56801">
    <property type="entry name" value="Acetyl-CoA synthetase-like"/>
    <property type="match status" value="1"/>
</dbReference>
<dbReference type="CDD" id="cd05903">
    <property type="entry name" value="CHC_CoA_lg"/>
    <property type="match status" value="1"/>
</dbReference>